<dbReference type="SMART" id="SM00320">
    <property type="entry name" value="WD40"/>
    <property type="match status" value="5"/>
</dbReference>
<evidence type="ECO:0000256" key="5">
    <source>
        <dbReference type="PROSITE-ProRule" id="PRU00221"/>
    </source>
</evidence>
<dbReference type="PANTHER" id="PTHR19848:SF8">
    <property type="entry name" value="F-BOX AND WD REPEAT DOMAIN CONTAINING 7"/>
    <property type="match status" value="1"/>
</dbReference>
<name>A0A095AHF1_SCHHA</name>
<evidence type="ECO:0000256" key="1">
    <source>
        <dbReference type="ARBA" id="ARBA00004370"/>
    </source>
</evidence>
<dbReference type="PROSITE" id="PS50294">
    <property type="entry name" value="WD_REPEATS_REGION"/>
    <property type="match status" value="5"/>
</dbReference>
<keyword evidence="2 5" id="KW-0853">WD repeat</keyword>
<feature type="domain" description="Golgin subfamily A member 7/ERF4" evidence="7">
    <location>
        <begin position="17"/>
        <end position="123"/>
    </location>
</feature>
<evidence type="ECO:0000256" key="2">
    <source>
        <dbReference type="ARBA" id="ARBA00022574"/>
    </source>
</evidence>
<gene>
    <name evidence="8" type="ORF">MS3_01543</name>
</gene>
<dbReference type="InterPro" id="IPR019383">
    <property type="entry name" value="Golgin_A_7/ERF4"/>
</dbReference>
<dbReference type="EMBL" id="KL250545">
    <property type="protein sequence ID" value="KGB33376.1"/>
    <property type="molecule type" value="Genomic_DNA"/>
</dbReference>
<dbReference type="InterPro" id="IPR015943">
    <property type="entry name" value="WD40/YVTN_repeat-like_dom_sf"/>
</dbReference>
<proteinExistence type="predicted"/>
<feature type="compositionally biased region" description="Basic and acidic residues" evidence="6">
    <location>
        <begin position="258"/>
        <end position="267"/>
    </location>
</feature>
<dbReference type="PROSITE" id="PS50082">
    <property type="entry name" value="WD_REPEATS_2"/>
    <property type="match status" value="5"/>
</dbReference>
<evidence type="ECO:0000313" key="8">
    <source>
        <dbReference type="EMBL" id="KGB33376.1"/>
    </source>
</evidence>
<sequence length="469" mass="52366">MGSEERPNNSMVPCERIFIQRDYSSGTAVRFQTLPMPLQLRGRIPPNRYADAIARLNKLFDEAETINSSVCLENLFGCLTAYLIFLCMKTHYDKVLHKVTLAVADLNEKLFLPNGLLMIDPSELNKRLTENSILTKELQSKPSTITSISNNLPPSYNTSANLCTTKSSVQSLKTIDNQTLTTIKGDEASVNNIHSKSIILSTPSNSNSLWSSIKVSNNEPMVMDLEAKLNEAEKEFQSMQNAVGFGIAGAAPGSGLSDRGDRRDVDAIPRPPAKFTLTGHRSPITRVLFHPHYNVFVSASEDASIKVWDYETGEFEHTLKGHTDSVQDVAFDPSGKFLASCSADMQVKLWDFTIYQCIKTLTGHDHNVSSVAFLPSGDFLVSASRDKTIKMWEIGHDNWVRQLVFHPHGRLLLSASDDKTIRVWDLKNRRCHKTLNAHSHFVTSLDVNRLAPYAVTGSVDQTIHIWDCR</sequence>
<dbReference type="AlphaFoldDB" id="A0A095AHF1"/>
<feature type="repeat" description="WD" evidence="5">
    <location>
        <begin position="435"/>
        <end position="469"/>
    </location>
</feature>
<dbReference type="InterPro" id="IPR019775">
    <property type="entry name" value="WD40_repeat_CS"/>
</dbReference>
<dbReference type="GO" id="GO:0016020">
    <property type="term" value="C:membrane"/>
    <property type="evidence" value="ECO:0007669"/>
    <property type="project" value="UniProtKB-SubCell"/>
</dbReference>
<protein>
    <submittedName>
        <fullName evidence="8">Lissencephaly-1-like protein</fullName>
    </submittedName>
</protein>
<dbReference type="PROSITE" id="PS00678">
    <property type="entry name" value="WD_REPEATS_1"/>
    <property type="match status" value="3"/>
</dbReference>
<feature type="repeat" description="WD" evidence="5">
    <location>
        <begin position="277"/>
        <end position="318"/>
    </location>
</feature>
<feature type="region of interest" description="Disordered" evidence="6">
    <location>
        <begin position="253"/>
        <end position="272"/>
    </location>
</feature>
<dbReference type="SUPFAM" id="SSF50978">
    <property type="entry name" value="WD40 repeat-like"/>
    <property type="match status" value="1"/>
</dbReference>
<dbReference type="Pfam" id="PF00400">
    <property type="entry name" value="WD40"/>
    <property type="match status" value="5"/>
</dbReference>
<dbReference type="CDD" id="cd00200">
    <property type="entry name" value="WD40"/>
    <property type="match status" value="1"/>
</dbReference>
<organism evidence="8">
    <name type="scientific">Schistosoma haematobium</name>
    <name type="common">Blood fluke</name>
    <dbReference type="NCBI Taxonomy" id="6185"/>
    <lineage>
        <taxon>Eukaryota</taxon>
        <taxon>Metazoa</taxon>
        <taxon>Spiralia</taxon>
        <taxon>Lophotrochozoa</taxon>
        <taxon>Platyhelminthes</taxon>
        <taxon>Trematoda</taxon>
        <taxon>Digenea</taxon>
        <taxon>Strigeidida</taxon>
        <taxon>Schistosomatoidea</taxon>
        <taxon>Schistosomatidae</taxon>
        <taxon>Schistosoma</taxon>
    </lineage>
</organism>
<dbReference type="InterPro" id="IPR036322">
    <property type="entry name" value="WD40_repeat_dom_sf"/>
</dbReference>
<accession>A0A095AHF1</accession>
<dbReference type="Pfam" id="PF10256">
    <property type="entry name" value="Erf4"/>
    <property type="match status" value="1"/>
</dbReference>
<dbReference type="PANTHER" id="PTHR19848">
    <property type="entry name" value="WD40 REPEAT PROTEIN"/>
    <property type="match status" value="1"/>
</dbReference>
<comment type="subcellular location">
    <subcellularLocation>
        <location evidence="1">Membrane</location>
    </subcellularLocation>
</comment>
<dbReference type="PRINTS" id="PR00320">
    <property type="entry name" value="GPROTEINBRPT"/>
</dbReference>
<evidence type="ECO:0000256" key="4">
    <source>
        <dbReference type="ARBA" id="ARBA00023136"/>
    </source>
</evidence>
<feature type="repeat" description="WD" evidence="5">
    <location>
        <begin position="319"/>
        <end position="360"/>
    </location>
</feature>
<dbReference type="InterPro" id="IPR020472">
    <property type="entry name" value="WD40_PAC1"/>
</dbReference>
<dbReference type="Gene3D" id="2.130.10.10">
    <property type="entry name" value="YVTN repeat-like/Quinoprotein amine dehydrogenase"/>
    <property type="match status" value="2"/>
</dbReference>
<feature type="repeat" description="WD" evidence="5">
    <location>
        <begin position="393"/>
        <end position="434"/>
    </location>
</feature>
<feature type="repeat" description="WD" evidence="5">
    <location>
        <begin position="361"/>
        <end position="394"/>
    </location>
</feature>
<evidence type="ECO:0000256" key="6">
    <source>
        <dbReference type="SAM" id="MobiDB-lite"/>
    </source>
</evidence>
<dbReference type="InterPro" id="IPR001680">
    <property type="entry name" value="WD40_rpt"/>
</dbReference>
<evidence type="ECO:0000259" key="7">
    <source>
        <dbReference type="Pfam" id="PF10256"/>
    </source>
</evidence>
<keyword evidence="3" id="KW-0677">Repeat</keyword>
<keyword evidence="4" id="KW-0472">Membrane</keyword>
<reference evidence="8" key="1">
    <citation type="journal article" date="2012" name="Nat. Genet.">
        <title>Whole-genome sequence of Schistosoma haematobium.</title>
        <authorList>
            <person name="Young N.D."/>
            <person name="Jex A.R."/>
            <person name="Li B."/>
            <person name="Liu S."/>
            <person name="Yang L."/>
            <person name="Xiong Z."/>
            <person name="Li Y."/>
            <person name="Cantacessi C."/>
            <person name="Hall R.S."/>
            <person name="Xu X."/>
            <person name="Chen F."/>
            <person name="Wu X."/>
            <person name="Zerlotini A."/>
            <person name="Oliveira G."/>
            <person name="Hofmann A."/>
            <person name="Zhang G."/>
            <person name="Fang X."/>
            <person name="Kang Y."/>
            <person name="Campbell B.E."/>
            <person name="Loukas A."/>
            <person name="Ranganathan S."/>
            <person name="Rollinson D."/>
            <person name="Rinaldi G."/>
            <person name="Brindley P.J."/>
            <person name="Yang H."/>
            <person name="Wang J."/>
            <person name="Wang J."/>
            <person name="Gasser R.B."/>
        </authorList>
    </citation>
    <scope>NUCLEOTIDE SEQUENCE [LARGE SCALE GENOMIC DNA]</scope>
</reference>
<dbReference type="STRING" id="6185.A0A095AHF1"/>
<evidence type="ECO:0000256" key="3">
    <source>
        <dbReference type="ARBA" id="ARBA00022737"/>
    </source>
</evidence>